<name>A0A2I3H5S5_NOMLE</name>
<dbReference type="Proteomes" id="UP000001073">
    <property type="component" value="Chromosome 1a"/>
</dbReference>
<dbReference type="STRING" id="61853.ENSNLEP00000038875"/>
<reference evidence="2" key="3">
    <citation type="submission" date="2025-09" db="UniProtKB">
        <authorList>
            <consortium name="Ensembl"/>
        </authorList>
    </citation>
    <scope>IDENTIFICATION</scope>
</reference>
<sequence length="139" mass="15634">VGFANLPNQVSRESVKRRFEFTLTVVGNPGKTTLINSRFLIDLHSPEYPILIKEGSVKLLLTIVDTPGFGDALDNSNCWQLVIDYIDSKSVDYLNAESQVNRFQMSDNRVPGLYFTAPSGHGIKPDNNFKTDNERNLRT</sequence>
<organism evidence="2 3">
    <name type="scientific">Nomascus leucogenys</name>
    <name type="common">Northern white-cheeked gibbon</name>
    <name type="synonym">Hylobates leucogenys</name>
    <dbReference type="NCBI Taxonomy" id="61853"/>
    <lineage>
        <taxon>Eukaryota</taxon>
        <taxon>Metazoa</taxon>
        <taxon>Chordata</taxon>
        <taxon>Craniata</taxon>
        <taxon>Vertebrata</taxon>
        <taxon>Euteleostomi</taxon>
        <taxon>Mammalia</taxon>
        <taxon>Eutheria</taxon>
        <taxon>Euarchontoglires</taxon>
        <taxon>Primates</taxon>
        <taxon>Haplorrhini</taxon>
        <taxon>Catarrhini</taxon>
        <taxon>Hylobatidae</taxon>
        <taxon>Nomascus</taxon>
    </lineage>
</organism>
<dbReference type="Ensembl" id="ENSNLET00000054044.1">
    <property type="protein sequence ID" value="ENSNLEP00000038875.1"/>
    <property type="gene ID" value="ENSNLEG00000032079.1"/>
</dbReference>
<dbReference type="InParanoid" id="A0A2I3H5S5"/>
<dbReference type="AlphaFoldDB" id="A0A2I3H5S5"/>
<dbReference type="GeneTree" id="ENSGT00940000154222"/>
<dbReference type="SUPFAM" id="SSF52540">
    <property type="entry name" value="P-loop containing nucleoside triphosphate hydrolases"/>
    <property type="match status" value="1"/>
</dbReference>
<dbReference type="PROSITE" id="PS51719">
    <property type="entry name" value="G_SEPTIN"/>
    <property type="match status" value="1"/>
</dbReference>
<dbReference type="EMBL" id="ADFV01017722">
    <property type="status" value="NOT_ANNOTATED_CDS"/>
    <property type="molecule type" value="Genomic_DNA"/>
</dbReference>
<evidence type="ECO:0000313" key="3">
    <source>
        <dbReference type="Proteomes" id="UP000001073"/>
    </source>
</evidence>
<dbReference type="GO" id="GO:0005525">
    <property type="term" value="F:GTP binding"/>
    <property type="evidence" value="ECO:0007669"/>
    <property type="project" value="InterPro"/>
</dbReference>
<evidence type="ECO:0000313" key="2">
    <source>
        <dbReference type="Ensembl" id="ENSNLEP00000038875.1"/>
    </source>
</evidence>
<reference evidence="2" key="2">
    <citation type="submission" date="2025-08" db="UniProtKB">
        <authorList>
            <consortium name="Ensembl"/>
        </authorList>
    </citation>
    <scope>IDENTIFICATION</scope>
</reference>
<protein>
    <recommendedName>
        <fullName evidence="1">Septin-type G domain-containing protein</fullName>
    </recommendedName>
</protein>
<reference evidence="2 3" key="1">
    <citation type="submission" date="2012-10" db="EMBL/GenBank/DDBJ databases">
        <authorList>
            <consortium name="Gibbon Genome Sequencing Consortium"/>
        </authorList>
    </citation>
    <scope>NUCLEOTIDE SEQUENCE [LARGE SCALE GENOMIC DNA]</scope>
</reference>
<evidence type="ECO:0000259" key="1">
    <source>
        <dbReference type="PROSITE" id="PS51719"/>
    </source>
</evidence>
<dbReference type="InterPro" id="IPR027417">
    <property type="entry name" value="P-loop_NTPase"/>
</dbReference>
<keyword evidence="3" id="KW-1185">Reference proteome</keyword>
<proteinExistence type="predicted"/>
<dbReference type="PANTHER" id="PTHR18884">
    <property type="entry name" value="SEPTIN"/>
    <property type="match status" value="1"/>
</dbReference>
<dbReference type="InterPro" id="IPR030379">
    <property type="entry name" value="G_SEPTIN_dom"/>
</dbReference>
<dbReference type="Pfam" id="PF00735">
    <property type="entry name" value="Septin"/>
    <property type="match status" value="1"/>
</dbReference>
<dbReference type="OMA" id="RSTEANM"/>
<dbReference type="Gene3D" id="3.40.50.300">
    <property type="entry name" value="P-loop containing nucleotide triphosphate hydrolases"/>
    <property type="match status" value="1"/>
</dbReference>
<accession>A0A2I3H5S5</accession>
<feature type="domain" description="Septin-type G" evidence="1">
    <location>
        <begin position="1"/>
        <end position="139"/>
    </location>
</feature>